<dbReference type="SUPFAM" id="SSF47413">
    <property type="entry name" value="lambda repressor-like DNA-binding domains"/>
    <property type="match status" value="1"/>
</dbReference>
<evidence type="ECO:0000313" key="8">
    <source>
        <dbReference type="Proteomes" id="UP000260991"/>
    </source>
</evidence>
<dbReference type="GO" id="GO:0000976">
    <property type="term" value="F:transcription cis-regulatory region binding"/>
    <property type="evidence" value="ECO:0007669"/>
    <property type="project" value="TreeGrafter"/>
</dbReference>
<reference evidence="6" key="2">
    <citation type="submission" date="2021-02" db="EMBL/GenBank/DDBJ databases">
        <title>Infant gut strain persistence is associated with maternal origin, phylogeny, and functional potential including surface adhesion and iron acquisition.</title>
        <authorList>
            <person name="Lou Y.C."/>
        </authorList>
    </citation>
    <scope>NUCLEOTIDE SEQUENCE</scope>
    <source>
        <strain evidence="6">L2_039_000G1_dasL2_039_000G1_maxbin2.maxbin.077</strain>
    </source>
</reference>
<evidence type="ECO:0000256" key="3">
    <source>
        <dbReference type="ARBA" id="ARBA00023125"/>
    </source>
</evidence>
<evidence type="ECO:0000256" key="1">
    <source>
        <dbReference type="ARBA" id="ARBA00022491"/>
    </source>
</evidence>
<dbReference type="Proteomes" id="UP000811365">
    <property type="component" value="Unassembled WGS sequence"/>
</dbReference>
<dbReference type="InterPro" id="IPR010982">
    <property type="entry name" value="Lambda_DNA-bd_dom_sf"/>
</dbReference>
<proteinExistence type="predicted"/>
<dbReference type="SUPFAM" id="SSF53822">
    <property type="entry name" value="Periplasmic binding protein-like I"/>
    <property type="match status" value="1"/>
</dbReference>
<dbReference type="PANTHER" id="PTHR30146">
    <property type="entry name" value="LACI-RELATED TRANSCRIPTIONAL REPRESSOR"/>
    <property type="match status" value="1"/>
</dbReference>
<sequence>MKRATSKDVAKLAGVSQTTVSFVMNNTPNVSLSEETRKKVLDAANQLQYIPNSFARGLKTSQSKLLGVFLPTMDNPYYPMLMQYIEKYTARLGYSVILCCTYRNPEREKAYLDLCEEKHMDGVIYLFTPNWMKRVVQLSHTIPVVLLSEKSDDIPLNTISLNGFRCGYLVAKYLLDLGHKSIAFLMSSVSSVSLTRTKRLEGIRSAIRDAGLPPETLQVFTAPLGDSGQSEAEAGYSIMEQLLKRKDITAVIGVNDLVAFGALSCVLNSEDKRVPQDVSICGFDNIYLTTMTRPKITTVSYCTEALCELAVDMVLKATGDSDVLKLASEPQLIVRESTGPAPGTSGQCVSS</sequence>
<dbReference type="SMART" id="SM00354">
    <property type="entry name" value="HTH_LACI"/>
    <property type="match status" value="1"/>
</dbReference>
<evidence type="ECO:0000313" key="7">
    <source>
        <dbReference type="EMBL" id="RGB85661.1"/>
    </source>
</evidence>
<dbReference type="AlphaFoldDB" id="A0A3E2TX33"/>
<evidence type="ECO:0000256" key="4">
    <source>
        <dbReference type="ARBA" id="ARBA00023163"/>
    </source>
</evidence>
<reference evidence="7 8" key="1">
    <citation type="submission" date="2018-08" db="EMBL/GenBank/DDBJ databases">
        <title>A genome reference for cultivated species of the human gut microbiota.</title>
        <authorList>
            <person name="Zou Y."/>
            <person name="Xue W."/>
            <person name="Luo G."/>
        </authorList>
    </citation>
    <scope>NUCLEOTIDE SEQUENCE [LARGE SCALE GENOMIC DNA]</scope>
    <source>
        <strain evidence="7 8">AF32-8AC</strain>
    </source>
</reference>
<dbReference type="GO" id="GO:0003700">
    <property type="term" value="F:DNA-binding transcription factor activity"/>
    <property type="evidence" value="ECO:0007669"/>
    <property type="project" value="TreeGrafter"/>
</dbReference>
<dbReference type="RefSeq" id="WP_158388905.1">
    <property type="nucleotide sequence ID" value="NZ_CABHNO010000023.1"/>
</dbReference>
<feature type="domain" description="HTH lacI-type" evidence="5">
    <location>
        <begin position="4"/>
        <end position="60"/>
    </location>
</feature>
<dbReference type="PANTHER" id="PTHR30146:SF148">
    <property type="entry name" value="HTH-TYPE TRANSCRIPTIONAL REPRESSOR PURR-RELATED"/>
    <property type="match status" value="1"/>
</dbReference>
<keyword evidence="1" id="KW-0678">Repressor</keyword>
<evidence type="ECO:0000259" key="5">
    <source>
        <dbReference type="PROSITE" id="PS50932"/>
    </source>
</evidence>
<keyword evidence="4" id="KW-0804">Transcription</keyword>
<dbReference type="EMBL" id="JAGZYH010000022">
    <property type="protein sequence ID" value="MBS6621884.1"/>
    <property type="molecule type" value="Genomic_DNA"/>
</dbReference>
<dbReference type="Pfam" id="PF00532">
    <property type="entry name" value="Peripla_BP_1"/>
    <property type="match status" value="1"/>
</dbReference>
<dbReference type="Pfam" id="PF00356">
    <property type="entry name" value="LacI"/>
    <property type="match status" value="1"/>
</dbReference>
<dbReference type="CDD" id="cd06267">
    <property type="entry name" value="PBP1_LacI_sugar_binding-like"/>
    <property type="match status" value="1"/>
</dbReference>
<gene>
    <name evidence="7" type="ORF">DWZ46_13945</name>
    <name evidence="6" type="ORF">KH315_06965</name>
</gene>
<dbReference type="InterPro" id="IPR028082">
    <property type="entry name" value="Peripla_BP_I"/>
</dbReference>
<keyword evidence="3 6" id="KW-0238">DNA-binding</keyword>
<accession>A0A3E2TX33</accession>
<dbReference type="Gene3D" id="3.40.50.2300">
    <property type="match status" value="2"/>
</dbReference>
<dbReference type="InterPro" id="IPR000843">
    <property type="entry name" value="HTH_LacI"/>
</dbReference>
<keyword evidence="2" id="KW-0805">Transcription regulation</keyword>
<evidence type="ECO:0000313" key="6">
    <source>
        <dbReference type="EMBL" id="MBS6621884.1"/>
    </source>
</evidence>
<comment type="caution">
    <text evidence="7">The sequence shown here is derived from an EMBL/GenBank/DDBJ whole genome shotgun (WGS) entry which is preliminary data.</text>
</comment>
<dbReference type="Proteomes" id="UP000260991">
    <property type="component" value="Unassembled WGS sequence"/>
</dbReference>
<dbReference type="EMBL" id="QVER01000027">
    <property type="protein sequence ID" value="RGB85661.1"/>
    <property type="molecule type" value="Genomic_DNA"/>
</dbReference>
<name>A0A3E2TX33_9FIRM</name>
<protein>
    <submittedName>
        <fullName evidence="6">LacI family DNA-binding transcriptional regulator</fullName>
    </submittedName>
    <submittedName>
        <fullName evidence="7">LacI family transcriptional regulator</fullName>
    </submittedName>
</protein>
<organism evidence="7 8">
    <name type="scientific">Faecalibacterium prausnitzii</name>
    <dbReference type="NCBI Taxonomy" id="853"/>
    <lineage>
        <taxon>Bacteria</taxon>
        <taxon>Bacillati</taxon>
        <taxon>Bacillota</taxon>
        <taxon>Clostridia</taxon>
        <taxon>Eubacteriales</taxon>
        <taxon>Oscillospiraceae</taxon>
        <taxon>Faecalibacterium</taxon>
    </lineage>
</organism>
<dbReference type="PROSITE" id="PS50932">
    <property type="entry name" value="HTH_LACI_2"/>
    <property type="match status" value="1"/>
</dbReference>
<evidence type="ECO:0000256" key="2">
    <source>
        <dbReference type="ARBA" id="ARBA00023015"/>
    </source>
</evidence>
<dbReference type="Gene3D" id="1.10.260.40">
    <property type="entry name" value="lambda repressor-like DNA-binding domains"/>
    <property type="match status" value="1"/>
</dbReference>
<dbReference type="InterPro" id="IPR001761">
    <property type="entry name" value="Peripla_BP/Lac1_sug-bd_dom"/>
</dbReference>
<dbReference type="CDD" id="cd01392">
    <property type="entry name" value="HTH_LacI"/>
    <property type="match status" value="1"/>
</dbReference>